<keyword evidence="5" id="KW-1185">Reference proteome</keyword>
<feature type="transmembrane region" description="Helical" evidence="2">
    <location>
        <begin position="280"/>
        <end position="309"/>
    </location>
</feature>
<dbReference type="GO" id="GO:0016747">
    <property type="term" value="F:acyltransferase activity, transferring groups other than amino-acyl groups"/>
    <property type="evidence" value="ECO:0007669"/>
    <property type="project" value="InterPro"/>
</dbReference>
<protein>
    <recommendedName>
        <fullName evidence="3">Acyltransferase 3 domain-containing protein</fullName>
    </recommendedName>
</protein>
<feature type="transmembrane region" description="Helical" evidence="2">
    <location>
        <begin position="7"/>
        <end position="24"/>
    </location>
</feature>
<proteinExistence type="predicted"/>
<keyword evidence="2" id="KW-0812">Transmembrane</keyword>
<dbReference type="InterPro" id="IPR002656">
    <property type="entry name" value="Acyl_transf_3_dom"/>
</dbReference>
<feature type="transmembrane region" description="Helical" evidence="2">
    <location>
        <begin position="168"/>
        <end position="186"/>
    </location>
</feature>
<dbReference type="EMBL" id="BOPH01000083">
    <property type="protein sequence ID" value="GIJ70932.1"/>
    <property type="molecule type" value="Genomic_DNA"/>
</dbReference>
<feature type="transmembrane region" description="Helical" evidence="2">
    <location>
        <begin position="239"/>
        <end position="259"/>
    </location>
</feature>
<feature type="transmembrane region" description="Helical" evidence="2">
    <location>
        <begin position="198"/>
        <end position="219"/>
    </location>
</feature>
<reference evidence="4" key="1">
    <citation type="submission" date="2021-01" db="EMBL/GenBank/DDBJ databases">
        <title>Whole genome shotgun sequence of Virgisporangium ochraceum NBRC 16418.</title>
        <authorList>
            <person name="Komaki H."/>
            <person name="Tamura T."/>
        </authorList>
    </citation>
    <scope>NUCLEOTIDE SEQUENCE</scope>
    <source>
        <strain evidence="4">NBRC 16418</strain>
    </source>
</reference>
<feature type="transmembrane region" description="Helical" evidence="2">
    <location>
        <begin position="142"/>
        <end position="162"/>
    </location>
</feature>
<name>A0A8J4EGA4_9ACTN</name>
<evidence type="ECO:0000313" key="4">
    <source>
        <dbReference type="EMBL" id="GIJ70932.1"/>
    </source>
</evidence>
<feature type="transmembrane region" description="Helical" evidence="2">
    <location>
        <begin position="44"/>
        <end position="69"/>
    </location>
</feature>
<dbReference type="AlphaFoldDB" id="A0A8J4EGA4"/>
<dbReference type="Proteomes" id="UP000635606">
    <property type="component" value="Unassembled WGS sequence"/>
</dbReference>
<feature type="transmembrane region" description="Helical" evidence="2">
    <location>
        <begin position="114"/>
        <end position="135"/>
    </location>
</feature>
<dbReference type="Pfam" id="PF01757">
    <property type="entry name" value="Acyl_transf_3"/>
    <property type="match status" value="1"/>
</dbReference>
<evidence type="ECO:0000256" key="1">
    <source>
        <dbReference type="SAM" id="MobiDB-lite"/>
    </source>
</evidence>
<keyword evidence="2" id="KW-0472">Membrane</keyword>
<comment type="caution">
    <text evidence="4">The sequence shown here is derived from an EMBL/GenBank/DDBJ whole genome shotgun (WGS) entry which is preliminary data.</text>
</comment>
<feature type="region of interest" description="Disordered" evidence="1">
    <location>
        <begin position="335"/>
        <end position="361"/>
    </location>
</feature>
<keyword evidence="2" id="KW-1133">Transmembrane helix</keyword>
<feature type="transmembrane region" description="Helical" evidence="2">
    <location>
        <begin position="81"/>
        <end position="102"/>
    </location>
</feature>
<sequence>MKRDRYLDALRAGSLLVVVAWHWFGTTLDPSTYSTRPSVSAPGLFLASWVLQVMPVFFYVGGCLHLKAYRPGYVRSRTVGLLRLVAPLLAGWAVIGAVLAALGGLEWARSTVEFALSPLWFLAVYLMLVALLPVAVWLHRRLGLGALAVLGAVAVVVDVLRIGFALPGVGWVNLVVVWMLAHQAGFHHDRLVAARRTVGYGLLSAGVLGLTTLVVVFGYPGWLVGVSTEKWSNMSPPTVAIVALVALQAGLIRLVQPFATRALATPRAGRILDRLNRYGMPVYLFHLSALLLAVVTGWVVAGLALALVVRVTGRDLSVGVAKVARVDRRRATRGTACNGSSWSRVRPRSSGRSGATTSRSP</sequence>
<gene>
    <name evidence="4" type="ORF">Voc01_058490</name>
</gene>
<evidence type="ECO:0000259" key="3">
    <source>
        <dbReference type="Pfam" id="PF01757"/>
    </source>
</evidence>
<evidence type="ECO:0000313" key="5">
    <source>
        <dbReference type="Proteomes" id="UP000635606"/>
    </source>
</evidence>
<organism evidence="4 5">
    <name type="scientific">Virgisporangium ochraceum</name>
    <dbReference type="NCBI Taxonomy" id="65505"/>
    <lineage>
        <taxon>Bacteria</taxon>
        <taxon>Bacillati</taxon>
        <taxon>Actinomycetota</taxon>
        <taxon>Actinomycetes</taxon>
        <taxon>Micromonosporales</taxon>
        <taxon>Micromonosporaceae</taxon>
        <taxon>Virgisporangium</taxon>
    </lineage>
</organism>
<feature type="domain" description="Acyltransferase 3" evidence="3">
    <location>
        <begin position="5"/>
        <end position="292"/>
    </location>
</feature>
<evidence type="ECO:0000256" key="2">
    <source>
        <dbReference type="SAM" id="Phobius"/>
    </source>
</evidence>
<accession>A0A8J4EGA4</accession>
<dbReference type="RefSeq" id="WP_203930821.1">
    <property type="nucleotide sequence ID" value="NZ_BOPH01000083.1"/>
</dbReference>